<sequence length="166" mass="18807">MQEILSSKSTCASTIMEVELYKCVSLDNLIQQNVTEATSLNKELDVNQSALVKNSEVIKCDDVFKETKNSLSLVEPNPVLLQSESPTDYSKISNTPELSDLPLCNPKRLTKKKKVLRNIIVVEEKEELKLKDQIAVVLEEHLIQIKLIELMIKNILILEIYLAINL</sequence>
<protein>
    <submittedName>
        <fullName evidence="1">Uncharacterized protein</fullName>
    </submittedName>
</protein>
<comment type="caution">
    <text evidence="1">The sequence shown here is derived from an EMBL/GenBank/DDBJ whole genome shotgun (WGS) entry which is preliminary data.</text>
</comment>
<gene>
    <name evidence="1" type="ORF">CEXT_454661</name>
</gene>
<accession>A0AAV4N788</accession>
<organism evidence="1 2">
    <name type="scientific">Caerostris extrusa</name>
    <name type="common">Bark spider</name>
    <name type="synonym">Caerostris bankana</name>
    <dbReference type="NCBI Taxonomy" id="172846"/>
    <lineage>
        <taxon>Eukaryota</taxon>
        <taxon>Metazoa</taxon>
        <taxon>Ecdysozoa</taxon>
        <taxon>Arthropoda</taxon>
        <taxon>Chelicerata</taxon>
        <taxon>Arachnida</taxon>
        <taxon>Araneae</taxon>
        <taxon>Araneomorphae</taxon>
        <taxon>Entelegynae</taxon>
        <taxon>Araneoidea</taxon>
        <taxon>Araneidae</taxon>
        <taxon>Caerostris</taxon>
    </lineage>
</organism>
<evidence type="ECO:0000313" key="1">
    <source>
        <dbReference type="EMBL" id="GIX80190.1"/>
    </source>
</evidence>
<evidence type="ECO:0000313" key="2">
    <source>
        <dbReference type="Proteomes" id="UP001054945"/>
    </source>
</evidence>
<reference evidence="1 2" key="1">
    <citation type="submission" date="2021-06" db="EMBL/GenBank/DDBJ databases">
        <title>Caerostris extrusa draft genome.</title>
        <authorList>
            <person name="Kono N."/>
            <person name="Arakawa K."/>
        </authorList>
    </citation>
    <scope>NUCLEOTIDE SEQUENCE [LARGE SCALE GENOMIC DNA]</scope>
</reference>
<dbReference type="EMBL" id="BPLR01020575">
    <property type="protein sequence ID" value="GIX80190.1"/>
    <property type="molecule type" value="Genomic_DNA"/>
</dbReference>
<dbReference type="Proteomes" id="UP001054945">
    <property type="component" value="Unassembled WGS sequence"/>
</dbReference>
<keyword evidence="2" id="KW-1185">Reference proteome</keyword>
<name>A0AAV4N788_CAEEX</name>
<proteinExistence type="predicted"/>
<dbReference type="AlphaFoldDB" id="A0AAV4N788"/>